<dbReference type="EMBL" id="JBHSEI010000001">
    <property type="protein sequence ID" value="MFC4637282.1"/>
    <property type="molecule type" value="Genomic_DNA"/>
</dbReference>
<evidence type="ECO:0000256" key="1">
    <source>
        <dbReference type="SAM" id="MobiDB-lite"/>
    </source>
</evidence>
<feature type="compositionally biased region" description="Basic residues" evidence="1">
    <location>
        <begin position="15"/>
        <end position="29"/>
    </location>
</feature>
<keyword evidence="2" id="KW-0812">Transmembrane</keyword>
<keyword evidence="2" id="KW-0472">Membrane</keyword>
<feature type="region of interest" description="Disordered" evidence="1">
    <location>
        <begin position="1"/>
        <end position="58"/>
    </location>
</feature>
<protein>
    <submittedName>
        <fullName evidence="3">Uncharacterized protein</fullName>
    </submittedName>
</protein>
<dbReference type="Proteomes" id="UP001595952">
    <property type="component" value="Unassembled WGS sequence"/>
</dbReference>
<keyword evidence="2" id="KW-1133">Transmembrane helix</keyword>
<proteinExistence type="predicted"/>
<keyword evidence="4" id="KW-1185">Reference proteome</keyword>
<reference evidence="4" key="1">
    <citation type="journal article" date="2019" name="Int. J. Syst. Evol. Microbiol.">
        <title>The Global Catalogue of Microorganisms (GCM) 10K type strain sequencing project: providing services to taxonomists for standard genome sequencing and annotation.</title>
        <authorList>
            <consortium name="The Broad Institute Genomics Platform"/>
            <consortium name="The Broad Institute Genome Sequencing Center for Infectious Disease"/>
            <person name="Wu L."/>
            <person name="Ma J."/>
        </authorList>
    </citation>
    <scope>NUCLEOTIDE SEQUENCE [LARGE SCALE GENOMIC DNA]</scope>
    <source>
        <strain evidence="4">CCUG 55995</strain>
    </source>
</reference>
<feature type="compositionally biased region" description="Gly residues" evidence="1">
    <location>
        <begin position="30"/>
        <end position="39"/>
    </location>
</feature>
<feature type="compositionally biased region" description="Basic residues" evidence="1">
    <location>
        <begin position="44"/>
        <end position="58"/>
    </location>
</feature>
<accession>A0ABV9I4I9</accession>
<organism evidence="3 4">
    <name type="scientific">Deinococcus hohokamensis</name>
    <dbReference type="NCBI Taxonomy" id="309883"/>
    <lineage>
        <taxon>Bacteria</taxon>
        <taxon>Thermotogati</taxon>
        <taxon>Deinococcota</taxon>
        <taxon>Deinococci</taxon>
        <taxon>Deinococcales</taxon>
        <taxon>Deinococcaceae</taxon>
        <taxon>Deinococcus</taxon>
    </lineage>
</organism>
<evidence type="ECO:0000256" key="2">
    <source>
        <dbReference type="SAM" id="Phobius"/>
    </source>
</evidence>
<comment type="caution">
    <text evidence="3">The sequence shown here is derived from an EMBL/GenBank/DDBJ whole genome shotgun (WGS) entry which is preliminary data.</text>
</comment>
<dbReference type="RefSeq" id="WP_380060307.1">
    <property type="nucleotide sequence ID" value="NZ_JBHSEI010000001.1"/>
</dbReference>
<name>A0ABV9I4I9_9DEIO</name>
<feature type="transmembrane region" description="Helical" evidence="2">
    <location>
        <begin position="67"/>
        <end position="89"/>
    </location>
</feature>
<gene>
    <name evidence="3" type="ORF">ACFO0D_02895</name>
</gene>
<evidence type="ECO:0000313" key="3">
    <source>
        <dbReference type="EMBL" id="MFC4637282.1"/>
    </source>
</evidence>
<sequence length="90" mass="9152">MSGFSGGGFSFSRSSHGHRGYRGHGHSSGHRGGMLGGLMGHSHSSGHRGHYGQRGHYRQVRRRSGGCLGAVLVAAGLAGAGVMGLVSLIA</sequence>
<evidence type="ECO:0000313" key="4">
    <source>
        <dbReference type="Proteomes" id="UP001595952"/>
    </source>
</evidence>